<organism evidence="1 2">
    <name type="scientific">Methylomonas koyamae</name>
    <dbReference type="NCBI Taxonomy" id="702114"/>
    <lineage>
        <taxon>Bacteria</taxon>
        <taxon>Pseudomonadati</taxon>
        <taxon>Pseudomonadota</taxon>
        <taxon>Gammaproteobacteria</taxon>
        <taxon>Methylococcales</taxon>
        <taxon>Methylococcaceae</taxon>
        <taxon>Methylomonas</taxon>
    </lineage>
</organism>
<dbReference type="AlphaFoldDB" id="A0A177NUE3"/>
<dbReference type="Gene3D" id="2.40.10.10">
    <property type="entry name" value="Trypsin-like serine proteases"/>
    <property type="match status" value="2"/>
</dbReference>
<dbReference type="Proteomes" id="UP000077628">
    <property type="component" value="Unassembled WGS sequence"/>
</dbReference>
<sequence length="278" mass="30577">MEVTSLAENLYFTTVRINTVDKDGVAGSGTGFLFAHKHEDKEWPFIVTNKHVVADSVKGGVTFIRGTENKPTLGDSFRVDFDNFPSHWHGHPDAETDITVTPLVPLVEFMKTQGVEVFYRTVSTEHLPSPEQEKELDAIEEVVFVGYPNGIWDSKNFTPILRKGTTATPIAIDYEGKKKFLIDASVFGGSSGSPVFIYQSGTYGTKNGPAKVGIKFFFVGVVAAVYFKTAANDIVSLPIPTRTKDVAIDKEMIDLGIVFKAETVVETIEAFIAKWKTA</sequence>
<dbReference type="STRING" id="702114.A1355_23520"/>
<gene>
    <name evidence="1" type="ORF">A1355_23520</name>
</gene>
<protein>
    <recommendedName>
        <fullName evidence="3">Serine protease</fullName>
    </recommendedName>
</protein>
<evidence type="ECO:0000313" key="2">
    <source>
        <dbReference type="Proteomes" id="UP000077628"/>
    </source>
</evidence>
<comment type="caution">
    <text evidence="1">The sequence shown here is derived from an EMBL/GenBank/DDBJ whole genome shotgun (WGS) entry which is preliminary data.</text>
</comment>
<dbReference type="Pfam" id="PF13365">
    <property type="entry name" value="Trypsin_2"/>
    <property type="match status" value="1"/>
</dbReference>
<dbReference type="OrthoDB" id="212300at2"/>
<dbReference type="InterPro" id="IPR009003">
    <property type="entry name" value="Peptidase_S1_PA"/>
</dbReference>
<dbReference type="EMBL" id="LUUK01000108">
    <property type="protein sequence ID" value="OAI21164.1"/>
    <property type="molecule type" value="Genomic_DNA"/>
</dbReference>
<evidence type="ECO:0000313" key="1">
    <source>
        <dbReference type="EMBL" id="OAI21164.1"/>
    </source>
</evidence>
<accession>A0A177NUE3</accession>
<evidence type="ECO:0008006" key="3">
    <source>
        <dbReference type="Google" id="ProtNLM"/>
    </source>
</evidence>
<reference evidence="2" key="1">
    <citation type="submission" date="2016-03" db="EMBL/GenBank/DDBJ databases">
        <authorList>
            <person name="Heylen K."/>
            <person name="De Vos P."/>
            <person name="Vekeman B."/>
        </authorList>
    </citation>
    <scope>NUCLEOTIDE SEQUENCE [LARGE SCALE GENOMIC DNA]</scope>
    <source>
        <strain evidence="2">R-45383</strain>
    </source>
</reference>
<name>A0A177NUE3_9GAMM</name>
<keyword evidence="2" id="KW-1185">Reference proteome</keyword>
<dbReference type="RefSeq" id="WP_064027067.1">
    <property type="nucleotide sequence ID" value="NZ_LUUK01000108.1"/>
</dbReference>
<proteinExistence type="predicted"/>
<dbReference type="InterPro" id="IPR043504">
    <property type="entry name" value="Peptidase_S1_PA_chymotrypsin"/>
</dbReference>
<dbReference type="SUPFAM" id="SSF50494">
    <property type="entry name" value="Trypsin-like serine proteases"/>
    <property type="match status" value="1"/>
</dbReference>